<keyword evidence="2" id="KW-0472">Membrane</keyword>
<keyword evidence="4" id="KW-1185">Reference proteome</keyword>
<keyword evidence="2" id="KW-1133">Transmembrane helix</keyword>
<feature type="non-terminal residue" evidence="3">
    <location>
        <position position="51"/>
    </location>
</feature>
<organism evidence="3 4">
    <name type="scientific">Arthrobacter deserti</name>
    <dbReference type="NCBI Taxonomy" id="1742687"/>
    <lineage>
        <taxon>Bacteria</taxon>
        <taxon>Bacillati</taxon>
        <taxon>Actinomycetota</taxon>
        <taxon>Actinomycetes</taxon>
        <taxon>Micrococcales</taxon>
        <taxon>Micrococcaceae</taxon>
        <taxon>Arthrobacter</taxon>
    </lineage>
</organism>
<evidence type="ECO:0000313" key="3">
    <source>
        <dbReference type="EMBL" id="NKX51780.1"/>
    </source>
</evidence>
<dbReference type="EMBL" id="JAAZSR010000306">
    <property type="protein sequence ID" value="NKX51780.1"/>
    <property type="molecule type" value="Genomic_DNA"/>
</dbReference>
<keyword evidence="1 2" id="KW-0812">Transmembrane</keyword>
<evidence type="ECO:0000256" key="2">
    <source>
        <dbReference type="SAM" id="Phobius"/>
    </source>
</evidence>
<protein>
    <submittedName>
        <fullName evidence="3">QacE family quaternary ammonium compound efflux SMR transporter</fullName>
    </submittedName>
</protein>
<evidence type="ECO:0000313" key="4">
    <source>
        <dbReference type="Proteomes" id="UP000523795"/>
    </source>
</evidence>
<accession>A0ABX1JSV3</accession>
<dbReference type="Proteomes" id="UP000523795">
    <property type="component" value="Unassembled WGS sequence"/>
</dbReference>
<gene>
    <name evidence="3" type="ORF">HER39_14640</name>
</gene>
<dbReference type="Pfam" id="PF00893">
    <property type="entry name" value="Multi_Drug_Res"/>
    <property type="match status" value="1"/>
</dbReference>
<name>A0ABX1JSV3_9MICC</name>
<sequence>MEWIVLDLSGVLEPVWATALAASNNFRRLWPSLIFLVAMAASLAGLSFAMG</sequence>
<dbReference type="Gene3D" id="1.10.3730.20">
    <property type="match status" value="1"/>
</dbReference>
<proteinExistence type="inferred from homology"/>
<comment type="caution">
    <text evidence="3">The sequence shown here is derived from an EMBL/GenBank/DDBJ whole genome shotgun (WGS) entry which is preliminary data.</text>
</comment>
<reference evidence="3 4" key="1">
    <citation type="submission" date="2020-04" db="EMBL/GenBank/DDBJ databases">
        <authorList>
            <person name="Liu S."/>
        </authorList>
    </citation>
    <scope>NUCLEOTIDE SEQUENCE [LARGE SCALE GENOMIC DNA]</scope>
    <source>
        <strain evidence="3 4">CGMCC 1.15091</strain>
    </source>
</reference>
<comment type="similarity">
    <text evidence="1">Belongs to the drug/metabolite transporter (DMT) superfamily. Small multidrug resistance (SMR) (TC 2.A.7.1) family.</text>
</comment>
<dbReference type="InterPro" id="IPR045324">
    <property type="entry name" value="Small_multidrug_res"/>
</dbReference>
<comment type="subcellular location">
    <subcellularLocation>
        <location evidence="1">Cell membrane</location>
        <topology evidence="1">Multi-pass membrane protein</topology>
    </subcellularLocation>
</comment>
<evidence type="ECO:0000256" key="1">
    <source>
        <dbReference type="RuleBase" id="RU003942"/>
    </source>
</evidence>
<feature type="transmembrane region" description="Helical" evidence="2">
    <location>
        <begin position="29"/>
        <end position="49"/>
    </location>
</feature>